<dbReference type="Gene3D" id="3.40.850.10">
    <property type="entry name" value="Kinesin motor domain"/>
    <property type="match status" value="1"/>
</dbReference>
<evidence type="ECO:0000256" key="9">
    <source>
        <dbReference type="SAM" id="Coils"/>
    </source>
</evidence>
<name>A0A9D4UCL6_ADICA</name>
<protein>
    <recommendedName>
        <fullName evidence="8">Kinesin-like protein</fullName>
    </recommendedName>
</protein>
<keyword evidence="2" id="KW-0150">Chloroplast</keyword>
<dbReference type="GO" id="GO:0005874">
    <property type="term" value="C:microtubule"/>
    <property type="evidence" value="ECO:0007669"/>
    <property type="project" value="UniProtKB-KW"/>
</dbReference>
<accession>A0A9D4UCL6</accession>
<feature type="domain" description="Kinesin motor" evidence="11">
    <location>
        <begin position="484"/>
        <end position="819"/>
    </location>
</feature>
<evidence type="ECO:0000256" key="8">
    <source>
        <dbReference type="RuleBase" id="RU000394"/>
    </source>
</evidence>
<keyword evidence="6 7" id="KW-0505">Motor protein</keyword>
<dbReference type="SMART" id="SM00129">
    <property type="entry name" value="KISc"/>
    <property type="match status" value="1"/>
</dbReference>
<comment type="similarity">
    <text evidence="1">Belongs to the TRAFAC class myosin-kinesin ATPase superfamily. Kinesin family. KIN-14 subfamily.</text>
</comment>
<dbReference type="Proteomes" id="UP000886520">
    <property type="component" value="Chromosome 19"/>
</dbReference>
<dbReference type="InterPro" id="IPR027417">
    <property type="entry name" value="P-loop_NTPase"/>
</dbReference>
<feature type="coiled-coil region" evidence="9">
    <location>
        <begin position="317"/>
        <end position="372"/>
    </location>
</feature>
<dbReference type="InterPro" id="IPR001752">
    <property type="entry name" value="Kinesin_motor_dom"/>
</dbReference>
<dbReference type="FunFam" id="3.40.850.10:FF:000048">
    <property type="entry name" value="Kinesin-like protein"/>
    <property type="match status" value="1"/>
</dbReference>
<dbReference type="PROSITE" id="PS50067">
    <property type="entry name" value="KINESIN_MOTOR_2"/>
    <property type="match status" value="1"/>
</dbReference>
<feature type="binding site" evidence="7">
    <location>
        <begin position="572"/>
        <end position="579"/>
    </location>
    <ligand>
        <name>ATP</name>
        <dbReference type="ChEBI" id="CHEBI:30616"/>
    </ligand>
</feature>
<reference evidence="12" key="1">
    <citation type="submission" date="2021-01" db="EMBL/GenBank/DDBJ databases">
        <title>Adiantum capillus-veneris genome.</title>
        <authorList>
            <person name="Fang Y."/>
            <person name="Liao Q."/>
        </authorList>
    </citation>
    <scope>NUCLEOTIDE SEQUENCE</scope>
    <source>
        <strain evidence="12">H3</strain>
        <tissue evidence="12">Leaf</tissue>
    </source>
</reference>
<dbReference type="PROSITE" id="PS00411">
    <property type="entry name" value="KINESIN_MOTOR_1"/>
    <property type="match status" value="1"/>
</dbReference>
<dbReference type="PANTHER" id="PTHR47972:SF45">
    <property type="entry name" value="PROTEIN CLARET SEGREGATIONAL"/>
    <property type="match status" value="1"/>
</dbReference>
<dbReference type="PRINTS" id="PR00380">
    <property type="entry name" value="KINESINHEAVY"/>
</dbReference>
<keyword evidence="4 7" id="KW-0547">Nucleotide-binding</keyword>
<feature type="region of interest" description="Disordered" evidence="10">
    <location>
        <begin position="88"/>
        <end position="119"/>
    </location>
</feature>
<feature type="coiled-coil region" evidence="9">
    <location>
        <begin position="408"/>
        <end position="442"/>
    </location>
</feature>
<evidence type="ECO:0000256" key="5">
    <source>
        <dbReference type="ARBA" id="ARBA00022840"/>
    </source>
</evidence>
<evidence type="ECO:0000256" key="3">
    <source>
        <dbReference type="ARBA" id="ARBA00022701"/>
    </source>
</evidence>
<organism evidence="12 13">
    <name type="scientific">Adiantum capillus-veneris</name>
    <name type="common">Maidenhair fern</name>
    <dbReference type="NCBI Taxonomy" id="13818"/>
    <lineage>
        <taxon>Eukaryota</taxon>
        <taxon>Viridiplantae</taxon>
        <taxon>Streptophyta</taxon>
        <taxon>Embryophyta</taxon>
        <taxon>Tracheophyta</taxon>
        <taxon>Polypodiopsida</taxon>
        <taxon>Polypodiidae</taxon>
        <taxon>Polypodiales</taxon>
        <taxon>Pteridineae</taxon>
        <taxon>Pteridaceae</taxon>
        <taxon>Vittarioideae</taxon>
        <taxon>Adiantum</taxon>
    </lineage>
</organism>
<feature type="compositionally biased region" description="Pro residues" evidence="10">
    <location>
        <begin position="25"/>
        <end position="37"/>
    </location>
</feature>
<comment type="caution">
    <text evidence="12">The sequence shown here is derived from an EMBL/GenBank/DDBJ whole genome shotgun (WGS) entry which is preliminary data.</text>
</comment>
<dbReference type="CDD" id="cd01366">
    <property type="entry name" value="KISc_C_terminal"/>
    <property type="match status" value="1"/>
</dbReference>
<dbReference type="Pfam" id="PF00225">
    <property type="entry name" value="Kinesin"/>
    <property type="match status" value="1"/>
</dbReference>
<keyword evidence="3 8" id="KW-0493">Microtubule</keyword>
<keyword evidence="13" id="KW-1185">Reference proteome</keyword>
<dbReference type="OrthoDB" id="3176171at2759"/>
<dbReference type="GO" id="GO:0008017">
    <property type="term" value="F:microtubule binding"/>
    <property type="evidence" value="ECO:0007669"/>
    <property type="project" value="InterPro"/>
</dbReference>
<evidence type="ECO:0000259" key="11">
    <source>
        <dbReference type="PROSITE" id="PS50067"/>
    </source>
</evidence>
<evidence type="ECO:0000256" key="1">
    <source>
        <dbReference type="ARBA" id="ARBA00010899"/>
    </source>
</evidence>
<dbReference type="InterPro" id="IPR027640">
    <property type="entry name" value="Kinesin-like_fam"/>
</dbReference>
<gene>
    <name evidence="12" type="ORF">GOP47_0020115</name>
</gene>
<dbReference type="GO" id="GO:0003777">
    <property type="term" value="F:microtubule motor activity"/>
    <property type="evidence" value="ECO:0007669"/>
    <property type="project" value="InterPro"/>
</dbReference>
<dbReference type="InterPro" id="IPR036961">
    <property type="entry name" value="Kinesin_motor_dom_sf"/>
</dbReference>
<evidence type="ECO:0000256" key="6">
    <source>
        <dbReference type="ARBA" id="ARBA00023175"/>
    </source>
</evidence>
<sequence length="835" mass="94621">MLKLEVSFVLPWETLLGRIMHIWAPPAPPRQRPPTYRPPGSTKKSPFNKENREVPMDKKRKIGRDIFGVRVMSEPRVRVRQAFSTINLRQESAQNNEKDPSSTPSRLLQQHYDDGTPVSMTKDDIEALLNMKMKGKNKFDFKGKSEQMMDYIRKLRTCIRSLQEVEAAYFLQKTQLQNQLIEERKECNHKEELLKTRQAEIEKDMVDLKSMCGTLEDKLHQLEDQKEVLVSNHKQDVENLETAHKEIGRLVELSDTYRKDLESANQQVASLQDINRRLQEYNTSLQMYNSKLQTDAATSAEAMAKIQKEKSVMMETLSSLRGNYVALQEQLNQAKVSVQEGATQRKLLMDEEEKLRAELQHALESIKQQAEQLNMFAAENARYKECTGKSAKDLEMLSNKATTLEVNYASQAEEIASLRSQLEAANLQLQVSENILMQYKSEGVDKKLTIEDLQCKLAESDLRVHEGDQLRRKLHNTILELKGNIRVFCRVRPLLPGDEGYNTEEPSVLQYPNSTELLGRGVELIQSQGQKHAFTFDKVFGPEAQQEDVFVEISQLIQSALDGYKVCIFAYGQTGSGKTHTMLGNPDDLHQRGVIPRSLEQIFKSSQSLRAQGWNFQMQASMLEIYNETIRDLLAPSNKVDMTSKQYLVKHDNNGNTSVSDLTLIEVTTWKEVSSLLHRASQSRAVGKTAMNEQSSRSHCVFTLRISGLNESTDQEVHGVLNLIDLAGSERLSRSGSSGDRLKETQAINKSLASLGDVILAIANREQHIPYRNSKLTYLLQPCLGGDSKTLMFVNISPEAKSVSESLCSLRFAAKVNACEIGVPRRNTQSRLAYC</sequence>
<dbReference type="InterPro" id="IPR019821">
    <property type="entry name" value="Kinesin_motor_CS"/>
</dbReference>
<proteinExistence type="inferred from homology"/>
<dbReference type="AlphaFoldDB" id="A0A9D4UCL6"/>
<dbReference type="SUPFAM" id="SSF52540">
    <property type="entry name" value="P-loop containing nucleoside triphosphate hydrolases"/>
    <property type="match status" value="1"/>
</dbReference>
<feature type="coiled-coil region" evidence="9">
    <location>
        <begin position="173"/>
        <end position="291"/>
    </location>
</feature>
<evidence type="ECO:0000256" key="10">
    <source>
        <dbReference type="SAM" id="MobiDB-lite"/>
    </source>
</evidence>
<dbReference type="GO" id="GO:0005524">
    <property type="term" value="F:ATP binding"/>
    <property type="evidence" value="ECO:0007669"/>
    <property type="project" value="UniProtKB-UniRule"/>
</dbReference>
<feature type="region of interest" description="Disordered" evidence="10">
    <location>
        <begin position="24"/>
        <end position="54"/>
    </location>
</feature>
<dbReference type="GO" id="GO:0007018">
    <property type="term" value="P:microtubule-based movement"/>
    <property type="evidence" value="ECO:0007669"/>
    <property type="project" value="InterPro"/>
</dbReference>
<evidence type="ECO:0000313" key="13">
    <source>
        <dbReference type="Proteomes" id="UP000886520"/>
    </source>
</evidence>
<keyword evidence="2" id="KW-0934">Plastid</keyword>
<dbReference type="PANTHER" id="PTHR47972">
    <property type="entry name" value="KINESIN-LIKE PROTEIN KLP-3"/>
    <property type="match status" value="1"/>
</dbReference>
<feature type="compositionally biased region" description="Polar residues" evidence="10">
    <location>
        <begin position="88"/>
        <end position="108"/>
    </location>
</feature>
<evidence type="ECO:0000256" key="4">
    <source>
        <dbReference type="ARBA" id="ARBA00022741"/>
    </source>
</evidence>
<evidence type="ECO:0000313" key="12">
    <source>
        <dbReference type="EMBL" id="KAI5065420.1"/>
    </source>
</evidence>
<keyword evidence="5 7" id="KW-0067">ATP-binding</keyword>
<keyword evidence="9" id="KW-0175">Coiled coil</keyword>
<evidence type="ECO:0000256" key="2">
    <source>
        <dbReference type="ARBA" id="ARBA00022528"/>
    </source>
</evidence>
<dbReference type="EMBL" id="JABFUD020000019">
    <property type="protein sequence ID" value="KAI5065420.1"/>
    <property type="molecule type" value="Genomic_DNA"/>
</dbReference>
<evidence type="ECO:0000256" key="7">
    <source>
        <dbReference type="PROSITE-ProRule" id="PRU00283"/>
    </source>
</evidence>